<dbReference type="Gene3D" id="1.20.58.1700">
    <property type="match status" value="1"/>
</dbReference>
<dbReference type="GO" id="GO:0004039">
    <property type="term" value="F:allophanate hydrolase activity"/>
    <property type="evidence" value="ECO:0007669"/>
    <property type="project" value="UniProtKB-EC"/>
</dbReference>
<feature type="domain" description="Amidase" evidence="2">
    <location>
        <begin position="29"/>
        <end position="441"/>
    </location>
</feature>
<dbReference type="PANTHER" id="PTHR11895">
    <property type="entry name" value="TRANSAMIDASE"/>
    <property type="match status" value="1"/>
</dbReference>
<evidence type="ECO:0000259" key="2">
    <source>
        <dbReference type="Pfam" id="PF01425"/>
    </source>
</evidence>
<dbReference type="InterPro" id="IPR036928">
    <property type="entry name" value="AS_sf"/>
</dbReference>
<dbReference type="InterPro" id="IPR000120">
    <property type="entry name" value="Amidase"/>
</dbReference>
<feature type="domain" description="Allophanate hydrolase C-terminal" evidence="3">
    <location>
        <begin position="538"/>
        <end position="662"/>
    </location>
</feature>
<dbReference type="Gene3D" id="3.90.1300.10">
    <property type="entry name" value="Amidase signature (AS) domain"/>
    <property type="match status" value="1"/>
</dbReference>
<keyword evidence="4" id="KW-0378">Hydrolase</keyword>
<evidence type="ECO:0000313" key="4">
    <source>
        <dbReference type="EMBL" id="UWX69096.1"/>
    </source>
</evidence>
<feature type="compositionally biased region" description="Low complexity" evidence="1">
    <location>
        <begin position="465"/>
        <end position="509"/>
    </location>
</feature>
<dbReference type="NCBIfam" id="NF006043">
    <property type="entry name" value="PRK08186.1"/>
    <property type="match status" value="1"/>
</dbReference>
<feature type="region of interest" description="Disordered" evidence="1">
    <location>
        <begin position="461"/>
        <end position="529"/>
    </location>
</feature>
<dbReference type="InterPro" id="IPR014085">
    <property type="entry name" value="Allophanate_hydrolase"/>
</dbReference>
<dbReference type="NCBIfam" id="TIGR02713">
    <property type="entry name" value="allophanate_hyd"/>
    <property type="match status" value="1"/>
</dbReference>
<reference evidence="4" key="1">
    <citation type="submission" date="2022-09" db="EMBL/GenBank/DDBJ databases">
        <title>Genomic of Burkholderia gladioli.</title>
        <authorList>
            <person name="Wu H."/>
        </authorList>
    </citation>
    <scope>NUCLEOTIDE SEQUENCE</scope>
    <source>
        <strain evidence="4">ZN-S4</strain>
    </source>
</reference>
<protein>
    <submittedName>
        <fullName evidence="4">Allophanate hydrolase</fullName>
        <ecNumber evidence="4">3.5.1.54</ecNumber>
    </submittedName>
</protein>
<dbReference type="Proteomes" id="UP001059745">
    <property type="component" value="Chromosome 1"/>
</dbReference>
<dbReference type="Pfam" id="PF21986">
    <property type="entry name" value="AH_C"/>
    <property type="match status" value="1"/>
</dbReference>
<gene>
    <name evidence="4" type="primary">atzF</name>
    <name evidence="4" type="ORF">NYZ96_12780</name>
</gene>
<dbReference type="Gene3D" id="3.10.490.10">
    <property type="entry name" value="Gamma-glutamyl cyclotransferase-like"/>
    <property type="match status" value="1"/>
</dbReference>
<accession>A0AB38TNQ5</accession>
<dbReference type="InterPro" id="IPR053844">
    <property type="entry name" value="AH_C"/>
</dbReference>
<proteinExistence type="predicted"/>
<dbReference type="EC" id="3.5.1.54" evidence="4"/>
<name>A0AB38TNQ5_BURGA</name>
<evidence type="ECO:0000259" key="3">
    <source>
        <dbReference type="Pfam" id="PF21986"/>
    </source>
</evidence>
<organism evidence="4 5">
    <name type="scientific">Burkholderia gladioli</name>
    <name type="common">Pseudomonas marginata</name>
    <name type="synonym">Phytomonas marginata</name>
    <dbReference type="NCBI Taxonomy" id="28095"/>
    <lineage>
        <taxon>Bacteria</taxon>
        <taxon>Pseudomonadati</taxon>
        <taxon>Pseudomonadota</taxon>
        <taxon>Betaproteobacteria</taxon>
        <taxon>Burkholderiales</taxon>
        <taxon>Burkholderiaceae</taxon>
        <taxon>Burkholderia</taxon>
    </lineage>
</organism>
<dbReference type="Pfam" id="PF01425">
    <property type="entry name" value="Amidase"/>
    <property type="match status" value="1"/>
</dbReference>
<dbReference type="PANTHER" id="PTHR11895:SF169">
    <property type="entry name" value="GLUTAMYL-TRNA(GLN) AMIDOTRANSFERASE"/>
    <property type="match status" value="1"/>
</dbReference>
<dbReference type="EMBL" id="CP104214">
    <property type="protein sequence ID" value="UWX69096.1"/>
    <property type="molecule type" value="Genomic_DNA"/>
</dbReference>
<evidence type="ECO:0000313" key="5">
    <source>
        <dbReference type="Proteomes" id="UP001059745"/>
    </source>
</evidence>
<dbReference type="AlphaFoldDB" id="A0AB38TNQ5"/>
<sequence>MPDRQRTSMTTLLADYAAGTLTVANRIDAALAALEAMDRTEAWIHRVEPAELHARAAELDALRAAHGPAVVERMPLFGVPFAVKDNIDVAGLPTTAACPAFASTPAESAQVVALLLAAGAVLIGKTNLDQFATGLVGVRSPYGAVRQVDHPDYVSGGSSSGSAVAVAGGAVAFSLGTDTAGSGRVPAGFNGIVGLKPTLGLLSKRGVVPACRTLDTVSIFAPEVEDAWRVLGVLARFDAADPYSRAVPPLGLPNRAWRIGVPAQLEFFDDAQAEAAYMQTLRHLAADLLADPVAVDMAPLNAVARLLYDGPWVAERRAAIGGFLDTEREAMDPVVAAVVARADAFSAVDAFNAQYELAELRRAAEAIFAELDVLIVPSAPTHPTIDQVRADPIAVNSRLGYYTNFVNLLDLCALAIPALPRADGLPAGITLIGKAGADHQLATLGRALVARLAAQSGARTGVQTAAPSPSSAGASSALSSAPSSALSSTAGSPASSAALPGSPSSARPADTSAGQPSTSGPAAEPLPPLPANEPTLIVAVVGAHLRGQPLNGQLLEAGARFVEATVTSADYRLYALAGTTPPKPALVHSPGDADGRAIAIELWELPLRLFGGLVAQVPAPLGIGTVRVADGRAVKGFICEPAAVAAGRALDITAHGGWLAYLRERAAPTSAATSSLPLNA</sequence>
<dbReference type="InterPro" id="IPR023631">
    <property type="entry name" value="Amidase_dom"/>
</dbReference>
<dbReference type="SUPFAM" id="SSF75304">
    <property type="entry name" value="Amidase signature (AS) enzymes"/>
    <property type="match status" value="1"/>
</dbReference>
<evidence type="ECO:0000256" key="1">
    <source>
        <dbReference type="SAM" id="MobiDB-lite"/>
    </source>
</evidence>
<dbReference type="RefSeq" id="WP_105852427.1">
    <property type="nucleotide sequence ID" value="NZ_CADEVX010000012.1"/>
</dbReference>